<dbReference type="eggNOG" id="COG4191">
    <property type="taxonomic scope" value="Bacteria"/>
</dbReference>
<gene>
    <name evidence="8" type="ORF">OCH239_21855</name>
</gene>
<dbReference type="CDD" id="cd00082">
    <property type="entry name" value="HisKA"/>
    <property type="match status" value="1"/>
</dbReference>
<dbReference type="SUPFAM" id="SSF47384">
    <property type="entry name" value="Homodimeric domain of signal transducing histidine kinase"/>
    <property type="match status" value="1"/>
</dbReference>
<name>X7EFC8_9RHOB</name>
<dbReference type="InterPro" id="IPR005467">
    <property type="entry name" value="His_kinase_dom"/>
</dbReference>
<evidence type="ECO:0000259" key="6">
    <source>
        <dbReference type="PROSITE" id="PS50109"/>
    </source>
</evidence>
<dbReference type="SMART" id="SM00388">
    <property type="entry name" value="HisKA"/>
    <property type="match status" value="1"/>
</dbReference>
<feature type="transmembrane region" description="Helical" evidence="5">
    <location>
        <begin position="20"/>
        <end position="38"/>
    </location>
</feature>
<feature type="transmembrane region" description="Helical" evidence="5">
    <location>
        <begin position="44"/>
        <end position="66"/>
    </location>
</feature>
<keyword evidence="9" id="KW-1185">Reference proteome</keyword>
<dbReference type="PRINTS" id="PR00344">
    <property type="entry name" value="BCTRLSENSOR"/>
</dbReference>
<keyword evidence="5" id="KW-1133">Transmembrane helix</keyword>
<organism evidence="8 9">
    <name type="scientific">Roseivivax halodurans JCM 10272</name>
    <dbReference type="NCBI Taxonomy" id="1449350"/>
    <lineage>
        <taxon>Bacteria</taxon>
        <taxon>Pseudomonadati</taxon>
        <taxon>Pseudomonadota</taxon>
        <taxon>Alphaproteobacteria</taxon>
        <taxon>Rhodobacterales</taxon>
        <taxon>Roseobacteraceae</taxon>
        <taxon>Roseivivax</taxon>
    </lineage>
</organism>
<feature type="domain" description="Histidine kinase" evidence="6">
    <location>
        <begin position="393"/>
        <end position="616"/>
    </location>
</feature>
<dbReference type="SUPFAM" id="SSF55874">
    <property type="entry name" value="ATPase domain of HSP90 chaperone/DNA topoisomerase II/histidine kinase"/>
    <property type="match status" value="1"/>
</dbReference>
<dbReference type="InterPro" id="IPR001789">
    <property type="entry name" value="Sig_transdc_resp-reg_receiver"/>
</dbReference>
<evidence type="ECO:0000256" key="3">
    <source>
        <dbReference type="ARBA" id="ARBA00022553"/>
    </source>
</evidence>
<dbReference type="SMART" id="SM00387">
    <property type="entry name" value="HATPase_c"/>
    <property type="match status" value="1"/>
</dbReference>
<evidence type="ECO:0000313" key="8">
    <source>
        <dbReference type="EMBL" id="ETX14652.1"/>
    </source>
</evidence>
<sequence>MAEIRTTLAQTMPNATRTACAWVLVLMLGVLAFAAARMSGSPSLSVAFVAAGASCAVIGATMALIARASPGSRMPDAVRSAAQAVEDDTASCMICDAAFRIRHANPRAQGEVHAKIGASLATLLRPRIAHPTAILHRLATQIEVGGHATEDFLVGNGALRIIGRKIDATFTLWRILPVSEACGSEVGVPVLTTGRRGAVLAMNEAAHRLFGRRLRDLGELGLGDEARTGTAFFLDTPLGSQRLELRCFEAGQGRTEVALLPASASGGDPILEGLPIALLRVTPEGVVSTANREARQLLKLEDGEDARLGQLLEGLGRPISEWLADAASGRGLGRPEFLRLSRSPEETIVQVALTRGAPDEVIAVLTDATELKTLEAQFVQSQKMQAIGQLAGGIAHDFNNLLTAISGHCDLLLLRHSRGDQDYDDVVQINQNANRAAALVGQLLAFSRKQSMKAEIIDLRETLADLTHLLNRLVGERVTLELRYEPALPPIRADRRQLEQVMMNLVVNARDAMPEGGRILVETEFLRLREPMLRDRARVEPGDYIVVKVSDTGIGIPPENVRKVFEPFYTTKRSGEGTGLGLSTVYGIVKQTGGFVFLDSEVGKGTTFRLMFPAHTGPVPARAKDPDKPVLRKPSDAALGGVVLLVEDEAPVRAFAVRGLRLKGLTVIEADCGERALEILSDPGTRIDLAVSDMIMPGLDGPSWVREARKDRPDMPVVFMSGYAADALEASAADIDGAQFLQKPFSLNALAETVRQNLALAKEHRERAATTV</sequence>
<dbReference type="InterPro" id="IPR003661">
    <property type="entry name" value="HisK_dim/P_dom"/>
</dbReference>
<evidence type="ECO:0000259" key="7">
    <source>
        <dbReference type="PROSITE" id="PS50110"/>
    </source>
</evidence>
<reference evidence="8 9" key="1">
    <citation type="submission" date="2014-01" db="EMBL/GenBank/DDBJ databases">
        <title>Roseivivax halodurans JCM 10272 Genome Sequencing.</title>
        <authorList>
            <person name="Lai Q."/>
            <person name="Li G."/>
            <person name="Shao Z."/>
        </authorList>
    </citation>
    <scope>NUCLEOTIDE SEQUENCE [LARGE SCALE GENOMIC DNA]</scope>
    <source>
        <strain evidence="8 9">JCM 10272</strain>
    </source>
</reference>
<keyword evidence="3 4" id="KW-0597">Phosphoprotein</keyword>
<keyword evidence="8" id="KW-0808">Transferase</keyword>
<dbReference type="PANTHER" id="PTHR43065:SF42">
    <property type="entry name" value="TWO-COMPONENT SENSOR PPRA"/>
    <property type="match status" value="1"/>
</dbReference>
<accession>X7EFC8</accession>
<evidence type="ECO:0000256" key="5">
    <source>
        <dbReference type="SAM" id="Phobius"/>
    </source>
</evidence>
<dbReference type="Pfam" id="PF00072">
    <property type="entry name" value="Response_reg"/>
    <property type="match status" value="1"/>
</dbReference>
<dbReference type="STRING" id="1449350.OCH239_21855"/>
<dbReference type="FunFam" id="1.10.287.130:FF:000037">
    <property type="entry name" value="Hybrid sensor histidine kinase/response regulator"/>
    <property type="match status" value="1"/>
</dbReference>
<evidence type="ECO:0000313" key="9">
    <source>
        <dbReference type="Proteomes" id="UP000022447"/>
    </source>
</evidence>
<dbReference type="AlphaFoldDB" id="X7EFC8"/>
<dbReference type="SMART" id="SM00448">
    <property type="entry name" value="REC"/>
    <property type="match status" value="1"/>
</dbReference>
<feature type="domain" description="Response regulatory" evidence="7">
    <location>
        <begin position="642"/>
        <end position="758"/>
    </location>
</feature>
<dbReference type="Pfam" id="PF02518">
    <property type="entry name" value="HATPase_c"/>
    <property type="match status" value="1"/>
</dbReference>
<dbReference type="PANTHER" id="PTHR43065">
    <property type="entry name" value="SENSOR HISTIDINE KINASE"/>
    <property type="match status" value="1"/>
</dbReference>
<dbReference type="EMBL" id="JALZ01000009">
    <property type="protein sequence ID" value="ETX14652.1"/>
    <property type="molecule type" value="Genomic_DNA"/>
</dbReference>
<dbReference type="Gene3D" id="1.10.287.130">
    <property type="match status" value="1"/>
</dbReference>
<dbReference type="InterPro" id="IPR003594">
    <property type="entry name" value="HATPase_dom"/>
</dbReference>
<proteinExistence type="predicted"/>
<dbReference type="Gene3D" id="3.40.50.2300">
    <property type="match status" value="1"/>
</dbReference>
<dbReference type="SUPFAM" id="SSF52172">
    <property type="entry name" value="CheY-like"/>
    <property type="match status" value="1"/>
</dbReference>
<protein>
    <recommendedName>
        <fullName evidence="2">histidine kinase</fullName>
        <ecNumber evidence="2">2.7.13.3</ecNumber>
    </recommendedName>
</protein>
<evidence type="ECO:0000256" key="1">
    <source>
        <dbReference type="ARBA" id="ARBA00000085"/>
    </source>
</evidence>
<comment type="catalytic activity">
    <reaction evidence="1">
        <text>ATP + protein L-histidine = ADP + protein N-phospho-L-histidine.</text>
        <dbReference type="EC" id="2.7.13.3"/>
    </reaction>
</comment>
<dbReference type="PROSITE" id="PS50109">
    <property type="entry name" value="HIS_KIN"/>
    <property type="match status" value="1"/>
</dbReference>
<comment type="caution">
    <text evidence="8">The sequence shown here is derived from an EMBL/GenBank/DDBJ whole genome shotgun (WGS) entry which is preliminary data.</text>
</comment>
<dbReference type="PROSITE" id="PS50110">
    <property type="entry name" value="RESPONSE_REGULATORY"/>
    <property type="match status" value="1"/>
</dbReference>
<dbReference type="InterPro" id="IPR036890">
    <property type="entry name" value="HATPase_C_sf"/>
</dbReference>
<dbReference type="EC" id="2.7.13.3" evidence="2"/>
<keyword evidence="8" id="KW-0418">Kinase</keyword>
<feature type="modified residue" description="4-aspartylphosphate" evidence="4">
    <location>
        <position position="693"/>
    </location>
</feature>
<dbReference type="Pfam" id="PF00512">
    <property type="entry name" value="HisKA"/>
    <property type="match status" value="1"/>
</dbReference>
<dbReference type="OrthoDB" id="9796100at2"/>
<dbReference type="InterPro" id="IPR011006">
    <property type="entry name" value="CheY-like_superfamily"/>
</dbReference>
<evidence type="ECO:0000256" key="2">
    <source>
        <dbReference type="ARBA" id="ARBA00012438"/>
    </source>
</evidence>
<keyword evidence="5" id="KW-0472">Membrane</keyword>
<dbReference type="InterPro" id="IPR036097">
    <property type="entry name" value="HisK_dim/P_sf"/>
</dbReference>
<dbReference type="PATRIC" id="fig|1449350.3.peg.2160"/>
<dbReference type="Gene3D" id="3.30.565.10">
    <property type="entry name" value="Histidine kinase-like ATPase, C-terminal domain"/>
    <property type="match status" value="1"/>
</dbReference>
<evidence type="ECO:0000256" key="4">
    <source>
        <dbReference type="PROSITE-ProRule" id="PRU00169"/>
    </source>
</evidence>
<dbReference type="GO" id="GO:0000155">
    <property type="term" value="F:phosphorelay sensor kinase activity"/>
    <property type="evidence" value="ECO:0007669"/>
    <property type="project" value="InterPro"/>
</dbReference>
<keyword evidence="5" id="KW-0812">Transmembrane</keyword>
<dbReference type="Proteomes" id="UP000022447">
    <property type="component" value="Unassembled WGS sequence"/>
</dbReference>
<dbReference type="InterPro" id="IPR004358">
    <property type="entry name" value="Sig_transdc_His_kin-like_C"/>
</dbReference>